<dbReference type="AlphaFoldDB" id="A0AA38XTR0"/>
<reference evidence="2" key="1">
    <citation type="submission" date="2022-10" db="EMBL/GenBank/DDBJ databases">
        <title>Culturing micro-colonial fungi from biological soil crusts in the Mojave desert and describing Neophaeococcomyces mojavensis, and introducing the new genera and species Taxawa tesnikishii.</title>
        <authorList>
            <person name="Kurbessoian T."/>
            <person name="Stajich J.E."/>
        </authorList>
    </citation>
    <scope>NUCLEOTIDE SEQUENCE</scope>
    <source>
        <strain evidence="2">TK_35</strain>
    </source>
</reference>
<dbReference type="Gene3D" id="3.40.50.10540">
    <property type="entry name" value="Crotonobetainyl-coa:carnitine coa-transferase, domain 1"/>
    <property type="match status" value="1"/>
</dbReference>
<dbReference type="SUPFAM" id="SSF89796">
    <property type="entry name" value="CoA-transferase family III (CaiB/BaiF)"/>
    <property type="match status" value="2"/>
</dbReference>
<comment type="similarity">
    <text evidence="1">Belongs to the CoA-transferase III family.</text>
</comment>
<keyword evidence="3" id="KW-1185">Reference proteome</keyword>
<dbReference type="InterPro" id="IPR003673">
    <property type="entry name" value="CoA-Trfase_fam_III"/>
</dbReference>
<dbReference type="GO" id="GO:0003824">
    <property type="term" value="F:catalytic activity"/>
    <property type="evidence" value="ECO:0007669"/>
    <property type="project" value="InterPro"/>
</dbReference>
<gene>
    <name evidence="2" type="ORF">H2204_012228</name>
</gene>
<comment type="caution">
    <text evidence="2">The sequence shown here is derived from an EMBL/GenBank/DDBJ whole genome shotgun (WGS) entry which is preliminary data.</text>
</comment>
<organism evidence="2 3">
    <name type="scientific">Knufia peltigerae</name>
    <dbReference type="NCBI Taxonomy" id="1002370"/>
    <lineage>
        <taxon>Eukaryota</taxon>
        <taxon>Fungi</taxon>
        <taxon>Dikarya</taxon>
        <taxon>Ascomycota</taxon>
        <taxon>Pezizomycotina</taxon>
        <taxon>Eurotiomycetes</taxon>
        <taxon>Chaetothyriomycetidae</taxon>
        <taxon>Chaetothyriales</taxon>
        <taxon>Trichomeriaceae</taxon>
        <taxon>Knufia</taxon>
    </lineage>
</organism>
<dbReference type="InterPro" id="IPR023606">
    <property type="entry name" value="CoA-Trfase_III_dom_1_sf"/>
</dbReference>
<dbReference type="PANTHER" id="PTHR48229:SF2">
    <property type="entry name" value="CAIB_BAIF FAMILY PROTEIN"/>
    <property type="match status" value="1"/>
</dbReference>
<sequence>MANTTSTATTSSYSVPAESERLLLHALLDNPKIKKDIPHEALQFASRVVFTGSDLPSIAVNWRFAESVASLKALEACMIAALVKRKYDVDLSGANINVDHAQLFFMSALVWTIDHADTTIGRGQNMDKLEDVGIPNYDFHRMWSNPYRTCATNIYRTEDDRFFHLHGGMNPKPTFDCLGLPEDRPDLETFEESVQPCIQKVANMSSAELQHLITDVYKQAGVVVETVDSFRETEQGKANADVGLFELYRVNTVPAHRPGHWWQSTTRTSSTRPLAGLKVVDLTRVIAGPAVTRGLAELGASVMRVTSPNVVDFSELHVDLSWGKWSCSLDLETEEGRDKLRTLIRDADVVVQGYRPGVLDKYGFSQDQMIDLVRDRPERGIISVRENCYGWHGPWSQRSGWQQISDACTGMSAGFGRAMGLSNDEPVTPVFPNSDYMTGIVGAIGVLSALIQKADRGGSYKLDLALNYYNQWLTGWVGEYPEPIWNEVWHRNGRQVFRSCHNMNYTIPRYMKMMKENTNLFDKAEFFENRESKALGGVTVRTVRPVIRFVDSEVQLKYNVGTRGNGRDAPRWPDDLMTEVVL</sequence>
<protein>
    <submittedName>
        <fullName evidence="2">Uncharacterized protein</fullName>
    </submittedName>
</protein>
<dbReference type="EMBL" id="JAPDRN010000122">
    <property type="protein sequence ID" value="KAJ9620673.1"/>
    <property type="molecule type" value="Genomic_DNA"/>
</dbReference>
<evidence type="ECO:0000256" key="1">
    <source>
        <dbReference type="ARBA" id="ARBA00008383"/>
    </source>
</evidence>
<evidence type="ECO:0000313" key="2">
    <source>
        <dbReference type="EMBL" id="KAJ9620673.1"/>
    </source>
</evidence>
<proteinExistence type="inferred from homology"/>
<dbReference type="InterPro" id="IPR052985">
    <property type="entry name" value="CoA-trans_III_biosynth/detox"/>
</dbReference>
<name>A0AA38XTR0_9EURO</name>
<dbReference type="Proteomes" id="UP001172681">
    <property type="component" value="Unassembled WGS sequence"/>
</dbReference>
<dbReference type="Pfam" id="PF02515">
    <property type="entry name" value="CoA_transf_3"/>
    <property type="match status" value="1"/>
</dbReference>
<evidence type="ECO:0000313" key="3">
    <source>
        <dbReference type="Proteomes" id="UP001172681"/>
    </source>
</evidence>
<dbReference type="PANTHER" id="PTHR48229">
    <property type="entry name" value="CAIB/BAIF FAMILY ENZYME (AFU_ORTHOLOGUE AFUA_1G05360)-RELATED"/>
    <property type="match status" value="1"/>
</dbReference>
<accession>A0AA38XTR0</accession>